<dbReference type="EMBL" id="JABAHT010000665">
    <property type="protein sequence ID" value="KAF4652986.1"/>
    <property type="molecule type" value="Genomic_DNA"/>
</dbReference>
<accession>A0A7J6L2V9</accession>
<sequence>MASLFIDPLPSVGTLKRHLCVKIEDDATERLIYSDTDEALDRCVTGVMEEIRQLPLGKAEAEELHDGASYSGGTSTIGCVAGPEVVAKVDDPRGFWNGLTGDDFDDPDKVESIRSLVRYPLKSGDDDPLVVEIKLSWPLYNGEREVFMHEGRLYTTAPIPRPLQVYANSNSRHKKTMRCVPVYCQHYLPGPLPTLSEIWHQNPRAFWPLLHSAREISRSAKLGMIGWFMGARHTVIAFDTDYSDRKYRGACERGCPGIGSHLLLDKTADGGVWFRYRAFWEKFNEEGPKYPSKGDDVRLSDVWESTRKIDNGVMVDGGMTIDRCCQHFTTGVLRRLISDGEVENIEGVKPELRNKEIFDAVNRIRERHPWWYPKGVEAAASDPSAEGWQQNLMRIYNSGGFSSYIHELISSWRLRISLYQIPDF</sequence>
<evidence type="ECO:0000313" key="3">
    <source>
        <dbReference type="Proteomes" id="UP000570595"/>
    </source>
</evidence>
<dbReference type="Proteomes" id="UP000570595">
    <property type="component" value="Unassembled WGS sequence"/>
</dbReference>
<dbReference type="Proteomes" id="UP000572268">
    <property type="component" value="Unassembled WGS sequence"/>
</dbReference>
<dbReference type="EMBL" id="JABANN010000666">
    <property type="protein sequence ID" value="KAF4655092.1"/>
    <property type="molecule type" value="Genomic_DNA"/>
</dbReference>
<proteinExistence type="predicted"/>
<protein>
    <submittedName>
        <fullName evidence="1">Uncharacterized protein</fullName>
    </submittedName>
</protein>
<organism evidence="1 3">
    <name type="scientific">Perkinsus olseni</name>
    <name type="common">Perkinsus atlanticus</name>
    <dbReference type="NCBI Taxonomy" id="32597"/>
    <lineage>
        <taxon>Eukaryota</taxon>
        <taxon>Sar</taxon>
        <taxon>Alveolata</taxon>
        <taxon>Perkinsozoa</taxon>
        <taxon>Perkinsea</taxon>
        <taxon>Perkinsida</taxon>
        <taxon>Perkinsidae</taxon>
        <taxon>Perkinsus</taxon>
    </lineage>
</organism>
<gene>
    <name evidence="2" type="ORF">FOL46_008393</name>
    <name evidence="1" type="ORF">FOZ61_009280</name>
</gene>
<name>A0A7J6L2V9_PEROL</name>
<evidence type="ECO:0000313" key="4">
    <source>
        <dbReference type="Proteomes" id="UP000572268"/>
    </source>
</evidence>
<evidence type="ECO:0000313" key="1">
    <source>
        <dbReference type="EMBL" id="KAF4652986.1"/>
    </source>
</evidence>
<reference evidence="3 4" key="1">
    <citation type="submission" date="2020-04" db="EMBL/GenBank/DDBJ databases">
        <title>Perkinsus olseni comparative genomics.</title>
        <authorList>
            <person name="Bogema D.R."/>
        </authorList>
    </citation>
    <scope>NUCLEOTIDE SEQUENCE [LARGE SCALE GENOMIC DNA]</scope>
    <source>
        <strain evidence="1">ATCC PRA-179</strain>
        <strain evidence="2">ATCC PRA-31</strain>
    </source>
</reference>
<comment type="caution">
    <text evidence="1">The sequence shown here is derived from an EMBL/GenBank/DDBJ whole genome shotgun (WGS) entry which is preliminary data.</text>
</comment>
<dbReference type="AlphaFoldDB" id="A0A7J6L2V9"/>
<evidence type="ECO:0000313" key="2">
    <source>
        <dbReference type="EMBL" id="KAF4655092.1"/>
    </source>
</evidence>
<dbReference type="OrthoDB" id="406720at2759"/>